<organism evidence="5 6">
    <name type="scientific">Williamsia maris</name>
    <dbReference type="NCBI Taxonomy" id="72806"/>
    <lineage>
        <taxon>Bacteria</taxon>
        <taxon>Bacillati</taxon>
        <taxon>Actinomycetota</taxon>
        <taxon>Actinomycetes</taxon>
        <taxon>Mycobacteriales</taxon>
        <taxon>Nocardiaceae</taxon>
        <taxon>Williamsia</taxon>
    </lineage>
</organism>
<comment type="caution">
    <text evidence="5">The sequence shown here is derived from an EMBL/GenBank/DDBJ whole genome shotgun (WGS) entry which is preliminary data.</text>
</comment>
<evidence type="ECO:0000256" key="4">
    <source>
        <dbReference type="SAM" id="Phobius"/>
    </source>
</evidence>
<evidence type="ECO:0000313" key="5">
    <source>
        <dbReference type="EMBL" id="MCP2174630.1"/>
    </source>
</evidence>
<keyword evidence="6" id="KW-1185">Reference proteome</keyword>
<dbReference type="Proteomes" id="UP001206895">
    <property type="component" value="Unassembled WGS sequence"/>
</dbReference>
<keyword evidence="4" id="KW-0812">Transmembrane</keyword>
<keyword evidence="4" id="KW-1133">Transmembrane helix</keyword>
<evidence type="ECO:0000256" key="2">
    <source>
        <dbReference type="ARBA" id="ARBA00023136"/>
    </source>
</evidence>
<feature type="transmembrane region" description="Helical" evidence="4">
    <location>
        <begin position="77"/>
        <end position="102"/>
    </location>
</feature>
<name>A0ABT1HCC2_9NOCA</name>
<feature type="compositionally biased region" description="Low complexity" evidence="3">
    <location>
        <begin position="40"/>
        <end position="69"/>
    </location>
</feature>
<sequence length="242" mass="25515">MSDEDSAGTEFSGLDGRPRSTPADESEPVATPEPAAKSEPAQTPEPAEKPAPTVKPAATATPPASADTAGSTSRRGWLITAAVLVVVLAVATGVAVFSALGYRDDYRDLQSQNASAQRAKDVASDYAVKAAEIDHRNFDPWFTALKTGVDDAMVKQFTDTEPVLRQLLGQLQWVSKGTLVGSDIKSQNDGKYVVQVFVDVQVTNVQSPGGVKTTALYPITVDKNKNWAITDISGGVAPLATK</sequence>
<evidence type="ECO:0000256" key="3">
    <source>
        <dbReference type="SAM" id="MobiDB-lite"/>
    </source>
</evidence>
<evidence type="ECO:0000256" key="1">
    <source>
        <dbReference type="ARBA" id="ARBA00004370"/>
    </source>
</evidence>
<dbReference type="PANTHER" id="PTHR37042">
    <property type="entry name" value="OUTER MEMBRANE PROTEIN RV1973"/>
    <property type="match status" value="1"/>
</dbReference>
<dbReference type="EMBL" id="JAMTCJ010000001">
    <property type="protein sequence ID" value="MCP2174630.1"/>
    <property type="molecule type" value="Genomic_DNA"/>
</dbReference>
<evidence type="ECO:0000313" key="6">
    <source>
        <dbReference type="Proteomes" id="UP001206895"/>
    </source>
</evidence>
<keyword evidence="2 4" id="KW-0472">Membrane</keyword>
<dbReference type="RefSeq" id="WP_253659668.1">
    <property type="nucleotide sequence ID" value="NZ_BAAAJQ010000001.1"/>
</dbReference>
<feature type="region of interest" description="Disordered" evidence="3">
    <location>
        <begin position="1"/>
        <end position="72"/>
    </location>
</feature>
<reference evidence="5 6" key="1">
    <citation type="submission" date="2022-06" db="EMBL/GenBank/DDBJ databases">
        <title>Genomic Encyclopedia of Archaeal and Bacterial Type Strains, Phase II (KMG-II): from individual species to whole genera.</title>
        <authorList>
            <person name="Goeker M."/>
        </authorList>
    </citation>
    <scope>NUCLEOTIDE SEQUENCE [LARGE SCALE GENOMIC DNA]</scope>
    <source>
        <strain evidence="5 6">DSM 44693</strain>
    </source>
</reference>
<proteinExistence type="predicted"/>
<gene>
    <name evidence="5" type="ORF">LX13_000437</name>
</gene>
<accession>A0ABT1HCC2</accession>
<comment type="subcellular location">
    <subcellularLocation>
        <location evidence="1">Membrane</location>
    </subcellularLocation>
</comment>
<protein>
    <recommendedName>
        <fullName evidence="7">Mce-associated membrane protein</fullName>
    </recommendedName>
</protein>
<evidence type="ECO:0008006" key="7">
    <source>
        <dbReference type="Google" id="ProtNLM"/>
    </source>
</evidence>
<dbReference type="PANTHER" id="PTHR37042:SF4">
    <property type="entry name" value="OUTER MEMBRANE PROTEIN RV1973"/>
    <property type="match status" value="1"/>
</dbReference>